<organism evidence="5 6">
    <name type="scientific">Oceanobacillus longus</name>
    <dbReference type="NCBI Taxonomy" id="930120"/>
    <lineage>
        <taxon>Bacteria</taxon>
        <taxon>Bacillati</taxon>
        <taxon>Bacillota</taxon>
        <taxon>Bacilli</taxon>
        <taxon>Bacillales</taxon>
        <taxon>Bacillaceae</taxon>
        <taxon>Oceanobacillus</taxon>
    </lineage>
</organism>
<keyword evidence="1" id="KW-0805">Transcription regulation</keyword>
<evidence type="ECO:0000256" key="1">
    <source>
        <dbReference type="ARBA" id="ARBA00023015"/>
    </source>
</evidence>
<sequence length="222" mass="25941">MMIKIETSLLTKQVYEVLRGKIISGEYLPGNKLDIQKLADEFGVSRSPVKDAINQLVYDELIEIIPRKGTYVTELNFTEFIEVLDARLMIEIWAAGQIINTLPTDKIEQWGKIIQEMDSFLEVTPFPFESYNKLDMQFHLTLIDWTGNKKIRDMFTSLNTHVSLSRIVHSTSRESTIKRHKDHLSLYEAIRDRNFSFFSDTITQHIESIKKEAKLRWDEVNL</sequence>
<dbReference type="PROSITE" id="PS50949">
    <property type="entry name" value="HTH_GNTR"/>
    <property type="match status" value="1"/>
</dbReference>
<name>A0ABV8GUP6_9BACI</name>
<evidence type="ECO:0000313" key="6">
    <source>
        <dbReference type="Proteomes" id="UP001595772"/>
    </source>
</evidence>
<proteinExistence type="predicted"/>
<evidence type="ECO:0000313" key="5">
    <source>
        <dbReference type="EMBL" id="MFC4022367.1"/>
    </source>
</evidence>
<feature type="domain" description="HTH gntR-type" evidence="4">
    <location>
        <begin position="8"/>
        <end position="75"/>
    </location>
</feature>
<dbReference type="RefSeq" id="WP_379494883.1">
    <property type="nucleotide sequence ID" value="NZ_JBHSAO010000001.1"/>
</dbReference>
<dbReference type="Pfam" id="PF00392">
    <property type="entry name" value="GntR"/>
    <property type="match status" value="1"/>
</dbReference>
<evidence type="ECO:0000256" key="2">
    <source>
        <dbReference type="ARBA" id="ARBA00023125"/>
    </source>
</evidence>
<dbReference type="SUPFAM" id="SSF48008">
    <property type="entry name" value="GntR ligand-binding domain-like"/>
    <property type="match status" value="1"/>
</dbReference>
<evidence type="ECO:0000259" key="4">
    <source>
        <dbReference type="PROSITE" id="PS50949"/>
    </source>
</evidence>
<dbReference type="CDD" id="cd07377">
    <property type="entry name" value="WHTH_GntR"/>
    <property type="match status" value="1"/>
</dbReference>
<reference evidence="6" key="1">
    <citation type="journal article" date="2019" name="Int. J. Syst. Evol. Microbiol.">
        <title>The Global Catalogue of Microorganisms (GCM) 10K type strain sequencing project: providing services to taxonomists for standard genome sequencing and annotation.</title>
        <authorList>
            <consortium name="The Broad Institute Genomics Platform"/>
            <consortium name="The Broad Institute Genome Sequencing Center for Infectious Disease"/>
            <person name="Wu L."/>
            <person name="Ma J."/>
        </authorList>
    </citation>
    <scope>NUCLEOTIDE SEQUENCE [LARGE SCALE GENOMIC DNA]</scope>
    <source>
        <strain evidence="6">IBRC-M 10703</strain>
    </source>
</reference>
<keyword evidence="2" id="KW-0238">DNA-binding</keyword>
<accession>A0ABV8GUP6</accession>
<dbReference type="InterPro" id="IPR008920">
    <property type="entry name" value="TF_FadR/GntR_C"/>
</dbReference>
<dbReference type="InterPro" id="IPR000524">
    <property type="entry name" value="Tscrpt_reg_HTH_GntR"/>
</dbReference>
<dbReference type="InterPro" id="IPR036390">
    <property type="entry name" value="WH_DNA-bd_sf"/>
</dbReference>
<dbReference type="SMART" id="SM00895">
    <property type="entry name" value="FCD"/>
    <property type="match status" value="1"/>
</dbReference>
<dbReference type="InterPro" id="IPR011711">
    <property type="entry name" value="GntR_C"/>
</dbReference>
<dbReference type="SMART" id="SM00345">
    <property type="entry name" value="HTH_GNTR"/>
    <property type="match status" value="1"/>
</dbReference>
<dbReference type="Proteomes" id="UP001595772">
    <property type="component" value="Unassembled WGS sequence"/>
</dbReference>
<dbReference type="Gene3D" id="1.10.10.10">
    <property type="entry name" value="Winged helix-like DNA-binding domain superfamily/Winged helix DNA-binding domain"/>
    <property type="match status" value="1"/>
</dbReference>
<dbReference type="EMBL" id="JBHSAO010000001">
    <property type="protein sequence ID" value="MFC4022367.1"/>
    <property type="molecule type" value="Genomic_DNA"/>
</dbReference>
<dbReference type="Pfam" id="PF07729">
    <property type="entry name" value="FCD"/>
    <property type="match status" value="1"/>
</dbReference>
<keyword evidence="3" id="KW-0804">Transcription</keyword>
<dbReference type="PANTHER" id="PTHR43537:SF24">
    <property type="entry name" value="GLUCONATE OPERON TRANSCRIPTIONAL REPRESSOR"/>
    <property type="match status" value="1"/>
</dbReference>
<keyword evidence="6" id="KW-1185">Reference proteome</keyword>
<dbReference type="InterPro" id="IPR036388">
    <property type="entry name" value="WH-like_DNA-bd_sf"/>
</dbReference>
<protein>
    <submittedName>
        <fullName evidence="5">GntR family transcriptional regulator</fullName>
    </submittedName>
</protein>
<dbReference type="Gene3D" id="1.20.120.530">
    <property type="entry name" value="GntR ligand-binding domain-like"/>
    <property type="match status" value="1"/>
</dbReference>
<dbReference type="SUPFAM" id="SSF46785">
    <property type="entry name" value="Winged helix' DNA-binding domain"/>
    <property type="match status" value="1"/>
</dbReference>
<gene>
    <name evidence="5" type="ORF">ACFOUV_00885</name>
</gene>
<comment type="caution">
    <text evidence="5">The sequence shown here is derived from an EMBL/GenBank/DDBJ whole genome shotgun (WGS) entry which is preliminary data.</text>
</comment>
<evidence type="ECO:0000256" key="3">
    <source>
        <dbReference type="ARBA" id="ARBA00023163"/>
    </source>
</evidence>
<dbReference type="PANTHER" id="PTHR43537">
    <property type="entry name" value="TRANSCRIPTIONAL REGULATOR, GNTR FAMILY"/>
    <property type="match status" value="1"/>
</dbReference>